<evidence type="ECO:0000256" key="2">
    <source>
        <dbReference type="SAM" id="Phobius"/>
    </source>
</evidence>
<evidence type="ECO:0000256" key="1">
    <source>
        <dbReference type="SAM" id="MobiDB-lite"/>
    </source>
</evidence>
<organism evidence="4 5">
    <name type="scientific">Streptomyces alboflavus</name>
    <dbReference type="NCBI Taxonomy" id="67267"/>
    <lineage>
        <taxon>Bacteria</taxon>
        <taxon>Bacillati</taxon>
        <taxon>Actinomycetota</taxon>
        <taxon>Actinomycetes</taxon>
        <taxon>Kitasatosporales</taxon>
        <taxon>Streptomycetaceae</taxon>
        <taxon>Streptomyces</taxon>
    </lineage>
</organism>
<keyword evidence="2" id="KW-1133">Transmembrane helix</keyword>
<protein>
    <submittedName>
        <fullName evidence="4">Membrane protein</fullName>
    </submittedName>
</protein>
<keyword evidence="5" id="KW-1185">Reference proteome</keyword>
<feature type="compositionally biased region" description="Gly residues" evidence="1">
    <location>
        <begin position="272"/>
        <end position="286"/>
    </location>
</feature>
<dbReference type="Proteomes" id="UP000195880">
    <property type="component" value="Chromosome"/>
</dbReference>
<evidence type="ECO:0000256" key="3">
    <source>
        <dbReference type="SAM" id="SignalP"/>
    </source>
</evidence>
<feature type="signal peptide" evidence="3">
    <location>
        <begin position="1"/>
        <end position="19"/>
    </location>
</feature>
<dbReference type="KEGG" id="salf:SMD44_04527"/>
<dbReference type="eggNOG" id="ENOG502ZB54">
    <property type="taxonomic scope" value="Bacteria"/>
</dbReference>
<dbReference type="AlphaFoldDB" id="A0A1Z1WF97"/>
<feature type="transmembrane region" description="Helical" evidence="2">
    <location>
        <begin position="242"/>
        <end position="261"/>
    </location>
</feature>
<keyword evidence="2" id="KW-0812">Transmembrane</keyword>
<keyword evidence="3" id="KW-0732">Signal</keyword>
<sequence length="322" mass="33009">MLLVLACLLVPLGTVSTWAKYEIEDTDAYVATMAPLAADPDVRASVADAVTDSVMKEIDAGPLRATVASFVRDAVHSFTETGAFQTAWNAANRAAHDAVQAALTHDSDGAVTIDLAPITEQVKRQLIEEGTPFAGRIPVRHTEVTVMKAQDLSHFRKGFRMLQVAGLWLPAAAVLLAVGGILLAVRRRRAVTATALGAAVGAAVLAAAIAAGRALTLDDLPPDVSRAAAGAVYDALTDTLRTASWVIVGVGLAVALGAWVWGRVSRSGGAGVVEGVSGEGSPGGSEGSYEAALGTPRPARPTPEGASGSGADLTTIDSVDER</sequence>
<feature type="transmembrane region" description="Helical" evidence="2">
    <location>
        <begin position="192"/>
        <end position="215"/>
    </location>
</feature>
<feature type="region of interest" description="Disordered" evidence="1">
    <location>
        <begin position="272"/>
        <end position="322"/>
    </location>
</feature>
<gene>
    <name evidence="4" type="ORF">SMD44_04527</name>
</gene>
<dbReference type="EMBL" id="CP021748">
    <property type="protein sequence ID" value="ARX85069.1"/>
    <property type="molecule type" value="Genomic_DNA"/>
</dbReference>
<evidence type="ECO:0000313" key="5">
    <source>
        <dbReference type="Proteomes" id="UP000195880"/>
    </source>
</evidence>
<feature type="transmembrane region" description="Helical" evidence="2">
    <location>
        <begin position="165"/>
        <end position="185"/>
    </location>
</feature>
<accession>A0A1Z1WF97</accession>
<dbReference type="STRING" id="67267.GCA_000716675_07180"/>
<keyword evidence="2" id="KW-0472">Membrane</keyword>
<feature type="chain" id="PRO_5012848387" evidence="3">
    <location>
        <begin position="20"/>
        <end position="322"/>
    </location>
</feature>
<name>A0A1Z1WF97_9ACTN</name>
<proteinExistence type="predicted"/>
<reference evidence="4 5" key="1">
    <citation type="submission" date="2017-05" db="EMBL/GenBank/DDBJ databases">
        <title>Streptomyces alboflavus Genome sequencing and assembly.</title>
        <authorList>
            <person name="Wang Y."/>
            <person name="Du B."/>
            <person name="Ding Y."/>
            <person name="Liu H."/>
            <person name="Hou Q."/>
            <person name="Liu K."/>
            <person name="Wang C."/>
            <person name="Yao L."/>
        </authorList>
    </citation>
    <scope>NUCLEOTIDE SEQUENCE [LARGE SCALE GENOMIC DNA]</scope>
    <source>
        <strain evidence="4 5">MDJK44</strain>
    </source>
</reference>
<evidence type="ECO:0000313" key="4">
    <source>
        <dbReference type="EMBL" id="ARX85069.1"/>
    </source>
</evidence>